<feature type="binding site" evidence="10">
    <location>
        <position position="110"/>
    </location>
    <ligand>
        <name>oxalate</name>
        <dbReference type="ChEBI" id="CHEBI:30623"/>
    </ligand>
</feature>
<reference evidence="15" key="1">
    <citation type="submission" date="2023-05" db="EMBL/GenBank/DDBJ databases">
        <title>Genome and transcriptome analyses reveal genes involved in the formation of fine ridges on petal epidermal cells in Hibiscus trionum.</title>
        <authorList>
            <person name="Koshimizu S."/>
            <person name="Masuda S."/>
            <person name="Ishii T."/>
            <person name="Shirasu K."/>
            <person name="Hoshino A."/>
            <person name="Arita M."/>
        </authorList>
    </citation>
    <scope>NUCLEOTIDE SEQUENCE</scope>
    <source>
        <strain evidence="15">Hamamatsu line</strain>
    </source>
</reference>
<dbReference type="PROSITE" id="PS00725">
    <property type="entry name" value="GERMIN"/>
    <property type="match status" value="1"/>
</dbReference>
<dbReference type="GO" id="GO:0030145">
    <property type="term" value="F:manganese ion binding"/>
    <property type="evidence" value="ECO:0007669"/>
    <property type="project" value="UniProtKB-UniRule"/>
</dbReference>
<proteinExistence type="inferred from homology"/>
<evidence type="ECO:0000313" key="16">
    <source>
        <dbReference type="Proteomes" id="UP001165190"/>
    </source>
</evidence>
<evidence type="ECO:0000256" key="7">
    <source>
        <dbReference type="ARBA" id="ARBA00023157"/>
    </source>
</evidence>
<evidence type="ECO:0000256" key="9">
    <source>
        <dbReference type="ARBA" id="ARBA00023211"/>
    </source>
</evidence>
<evidence type="ECO:0000256" key="5">
    <source>
        <dbReference type="ARBA" id="ARBA00022723"/>
    </source>
</evidence>
<feature type="binding site" evidence="11">
    <location>
        <position position="103"/>
    </location>
    <ligand>
        <name>Mn(2+)</name>
        <dbReference type="ChEBI" id="CHEBI:29035"/>
    </ligand>
</feature>
<keyword evidence="9 10" id="KW-0464">Manganese</keyword>
<sequence>MSALIFVFVALWGLVASDPDPLQDLCVADKAPGLHINGFPCKNGANVTGDDFFFTGLTNPPTINNTMGAVITAANVDKIPGLNTLGISLARIDYQPCGLNPPHIHPRASEIIFVLDGELDVGFFTTSSKLVSKSLKKGDIFVFPQGLIHYQKNNGGRPASVIAGFDSQFPGTQSITAALFTSTPPMPDDVLTMAFRIGTKGLKKMRSKLAPKRT</sequence>
<evidence type="ECO:0000256" key="6">
    <source>
        <dbReference type="ARBA" id="ARBA00022729"/>
    </source>
</evidence>
<dbReference type="InterPro" id="IPR014710">
    <property type="entry name" value="RmlC-like_jellyroll"/>
</dbReference>
<dbReference type="EMBL" id="BSYR01000004">
    <property type="protein sequence ID" value="GMI66673.1"/>
    <property type="molecule type" value="Genomic_DNA"/>
</dbReference>
<dbReference type="GO" id="GO:0010497">
    <property type="term" value="P:plasmodesmata-mediated intercellular transport"/>
    <property type="evidence" value="ECO:0007669"/>
    <property type="project" value="UniProtKB-ARBA"/>
</dbReference>
<feature type="signal peptide" evidence="13">
    <location>
        <begin position="1"/>
        <end position="17"/>
    </location>
</feature>
<dbReference type="GO" id="GO:0009506">
    <property type="term" value="C:plasmodesma"/>
    <property type="evidence" value="ECO:0007669"/>
    <property type="project" value="UniProtKB-ARBA"/>
</dbReference>
<dbReference type="Pfam" id="PF00190">
    <property type="entry name" value="Cupin_1"/>
    <property type="match status" value="1"/>
</dbReference>
<comment type="subcellular location">
    <subcellularLocation>
        <location evidence="1 13">Secreted</location>
        <location evidence="1 13">Extracellular space</location>
        <location evidence="1 13">Apoplast</location>
    </subcellularLocation>
</comment>
<comment type="caution">
    <text evidence="15">The sequence shown here is derived from an EMBL/GenBank/DDBJ whole genome shotgun (WGS) entry which is preliminary data.</text>
</comment>
<keyword evidence="8" id="KW-0325">Glycoprotein</keyword>
<evidence type="ECO:0000256" key="13">
    <source>
        <dbReference type="RuleBase" id="RU366015"/>
    </source>
</evidence>
<feature type="chain" id="PRO_5041014351" description="Germin-like protein" evidence="13">
    <location>
        <begin position="18"/>
        <end position="214"/>
    </location>
</feature>
<dbReference type="PRINTS" id="PR00325">
    <property type="entry name" value="GERMIN"/>
</dbReference>
<dbReference type="SUPFAM" id="SSF51182">
    <property type="entry name" value="RmlC-like cupins"/>
    <property type="match status" value="1"/>
</dbReference>
<dbReference type="InterPro" id="IPR006045">
    <property type="entry name" value="Cupin_1"/>
</dbReference>
<dbReference type="PANTHER" id="PTHR31238">
    <property type="entry name" value="GERMIN-LIKE PROTEIN SUBFAMILY 3 MEMBER 3"/>
    <property type="match status" value="1"/>
</dbReference>
<dbReference type="Proteomes" id="UP001165190">
    <property type="component" value="Unassembled WGS sequence"/>
</dbReference>
<keyword evidence="5 10" id="KW-0479">Metal-binding</keyword>
<evidence type="ECO:0000256" key="4">
    <source>
        <dbReference type="ARBA" id="ARBA00022525"/>
    </source>
</evidence>
<feature type="binding site" evidence="11">
    <location>
        <position position="149"/>
    </location>
    <ligand>
        <name>Mn(2+)</name>
        <dbReference type="ChEBI" id="CHEBI:29035"/>
    </ligand>
</feature>
<evidence type="ECO:0000256" key="10">
    <source>
        <dbReference type="PIRSR" id="PIRSR601929-1"/>
    </source>
</evidence>
<protein>
    <recommendedName>
        <fullName evidence="13">Germin-like protein</fullName>
    </recommendedName>
</protein>
<organism evidence="15 16">
    <name type="scientific">Hibiscus trionum</name>
    <name type="common">Flower of an hour</name>
    <dbReference type="NCBI Taxonomy" id="183268"/>
    <lineage>
        <taxon>Eukaryota</taxon>
        <taxon>Viridiplantae</taxon>
        <taxon>Streptophyta</taxon>
        <taxon>Embryophyta</taxon>
        <taxon>Tracheophyta</taxon>
        <taxon>Spermatophyta</taxon>
        <taxon>Magnoliopsida</taxon>
        <taxon>eudicotyledons</taxon>
        <taxon>Gunneridae</taxon>
        <taxon>Pentapetalae</taxon>
        <taxon>rosids</taxon>
        <taxon>malvids</taxon>
        <taxon>Malvales</taxon>
        <taxon>Malvaceae</taxon>
        <taxon>Malvoideae</taxon>
        <taxon>Hibiscus</taxon>
    </lineage>
</organism>
<dbReference type="OrthoDB" id="1921208at2759"/>
<comment type="similarity">
    <text evidence="2 13">Belongs to the germin family.</text>
</comment>
<keyword evidence="6 13" id="KW-0732">Signal</keyword>
<dbReference type="FunFam" id="2.60.120.10:FF:000025">
    <property type="entry name" value="germin-like protein subfamily 2 member 1"/>
    <property type="match status" value="1"/>
</dbReference>
<evidence type="ECO:0000256" key="11">
    <source>
        <dbReference type="PIRSR" id="PIRSR601929-2"/>
    </source>
</evidence>
<feature type="domain" description="Cupin type-1" evidence="14">
    <location>
        <begin position="55"/>
        <end position="203"/>
    </location>
</feature>
<evidence type="ECO:0000256" key="2">
    <source>
        <dbReference type="ARBA" id="ARBA00007456"/>
    </source>
</evidence>
<evidence type="ECO:0000259" key="14">
    <source>
        <dbReference type="SMART" id="SM00835"/>
    </source>
</evidence>
<dbReference type="CDD" id="cd02241">
    <property type="entry name" value="cupin_OxOx"/>
    <property type="match status" value="1"/>
</dbReference>
<feature type="binding site" evidence="11">
    <location>
        <position position="105"/>
    </location>
    <ligand>
        <name>Mn(2+)</name>
        <dbReference type="ChEBI" id="CHEBI:29035"/>
    </ligand>
</feature>
<dbReference type="InterPro" id="IPR019780">
    <property type="entry name" value="Germin_Mn-BS"/>
</dbReference>
<evidence type="ECO:0000256" key="12">
    <source>
        <dbReference type="PIRSR" id="PIRSR601929-3"/>
    </source>
</evidence>
<gene>
    <name evidence="15" type="ORF">HRI_000336600</name>
</gene>
<evidence type="ECO:0000313" key="15">
    <source>
        <dbReference type="EMBL" id="GMI66673.1"/>
    </source>
</evidence>
<evidence type="ECO:0000256" key="1">
    <source>
        <dbReference type="ARBA" id="ARBA00004271"/>
    </source>
</evidence>
<feature type="binding site" evidence="10">
    <location>
        <position position="105"/>
    </location>
    <ligand>
        <name>oxalate</name>
        <dbReference type="ChEBI" id="CHEBI:30623"/>
    </ligand>
</feature>
<feature type="disulfide bond" evidence="12">
    <location>
        <begin position="26"/>
        <end position="41"/>
    </location>
</feature>
<keyword evidence="4 13" id="KW-0964">Secreted</keyword>
<accession>A0A9W7GWU6</accession>
<keyword evidence="7 12" id="KW-1015">Disulfide bond</keyword>
<dbReference type="InterPro" id="IPR011051">
    <property type="entry name" value="RmlC_Cupin_sf"/>
</dbReference>
<feature type="binding site" evidence="11">
    <location>
        <position position="110"/>
    </location>
    <ligand>
        <name>Mn(2+)</name>
        <dbReference type="ChEBI" id="CHEBI:29035"/>
    </ligand>
</feature>
<dbReference type="SMART" id="SM00835">
    <property type="entry name" value="Cupin_1"/>
    <property type="match status" value="1"/>
</dbReference>
<keyword evidence="3 13" id="KW-0052">Apoplast</keyword>
<evidence type="ECO:0000256" key="3">
    <source>
        <dbReference type="ARBA" id="ARBA00022523"/>
    </source>
</evidence>
<feature type="binding site" evidence="10">
    <location>
        <position position="100"/>
    </location>
    <ligand>
        <name>oxalate</name>
        <dbReference type="ChEBI" id="CHEBI:30623"/>
    </ligand>
</feature>
<dbReference type="GO" id="GO:0048046">
    <property type="term" value="C:apoplast"/>
    <property type="evidence" value="ECO:0007669"/>
    <property type="project" value="UniProtKB-SubCell"/>
</dbReference>
<evidence type="ECO:0000256" key="8">
    <source>
        <dbReference type="ARBA" id="ARBA00023180"/>
    </source>
</evidence>
<keyword evidence="16" id="KW-1185">Reference proteome</keyword>
<dbReference type="Gene3D" id="2.60.120.10">
    <property type="entry name" value="Jelly Rolls"/>
    <property type="match status" value="1"/>
</dbReference>
<dbReference type="GO" id="GO:2000280">
    <property type="term" value="P:regulation of root development"/>
    <property type="evidence" value="ECO:0007669"/>
    <property type="project" value="UniProtKB-ARBA"/>
</dbReference>
<dbReference type="InterPro" id="IPR001929">
    <property type="entry name" value="Germin"/>
</dbReference>
<name>A0A9W7GWU6_HIBTR</name>
<dbReference type="AlphaFoldDB" id="A0A9W7GWU6"/>